<accession>A0ABZ0B528</accession>
<reference evidence="2 3" key="1">
    <citation type="submission" date="2023-09" db="EMBL/GenBank/DDBJ databases">
        <authorList>
            <person name="Rey-Velasco X."/>
        </authorList>
    </citation>
    <scope>NUCLEOTIDE SEQUENCE [LARGE SCALE GENOMIC DNA]</scope>
    <source>
        <strain evidence="2 3">W311</strain>
    </source>
</reference>
<keyword evidence="2" id="KW-0378">Hydrolase</keyword>
<keyword evidence="3" id="KW-1185">Reference proteome</keyword>
<feature type="signal peptide" evidence="1">
    <location>
        <begin position="1"/>
        <end position="28"/>
    </location>
</feature>
<dbReference type="EMBL" id="CP135076">
    <property type="protein sequence ID" value="WNO52429.1"/>
    <property type="molecule type" value="Genomic_DNA"/>
</dbReference>
<sequence>MKPIRPMMLAGACAAAAITAGTAKPAVAQVQDPVPLSSYRDDTHMRWFSFENADGAKGRGGMENRGAKGHAFDSLPAGQSVTLAHVNGAGTVRRIWMTIDDRSPERRRNLWIEMYWDGASKPAVSVPLGDFFMQGEGPVKPMENALVASPEGRSFESFIPMPFRKSAKIVLVNKGNKDLTAVFYDVDITKQDSQPDDALYFHAYWHRQNRTKLGEPFQVLPHVTGHGRYLGTYVAEVTNPDYGNSWFGEGELKVYLDGDDRYPTLVGTGTEDLIGAGYGQGEFINRYTGAPVANLRSRQQTFYRLHIPDPIYFADDIRVDLPQIGGAPRQDFLRMQKAGVPIKPITVDPGGRAKFIKLFEQKNTKPVGDPETPNGWVNFFREDDVAAVAYYYLDRPGGDVEGS</sequence>
<evidence type="ECO:0000313" key="2">
    <source>
        <dbReference type="EMBL" id="WNO52429.1"/>
    </source>
</evidence>
<dbReference type="GO" id="GO:0016787">
    <property type="term" value="F:hydrolase activity"/>
    <property type="evidence" value="ECO:0007669"/>
    <property type="project" value="UniProtKB-KW"/>
</dbReference>
<dbReference type="Proteomes" id="UP001302249">
    <property type="component" value="Chromosome"/>
</dbReference>
<dbReference type="RefSeq" id="WP_313912863.1">
    <property type="nucleotide sequence ID" value="NZ_CP135076.1"/>
</dbReference>
<keyword evidence="1" id="KW-0732">Signal</keyword>
<dbReference type="InterPro" id="IPR021345">
    <property type="entry name" value="DUF2961"/>
</dbReference>
<evidence type="ECO:0000313" key="3">
    <source>
        <dbReference type="Proteomes" id="UP001302249"/>
    </source>
</evidence>
<gene>
    <name evidence="2" type="ORF">RPR59_08025</name>
</gene>
<organism evidence="2 3">
    <name type="scientific">Stakelama saccharophila</name>
    <dbReference type="NCBI Taxonomy" id="3075605"/>
    <lineage>
        <taxon>Bacteria</taxon>
        <taxon>Pseudomonadati</taxon>
        <taxon>Pseudomonadota</taxon>
        <taxon>Alphaproteobacteria</taxon>
        <taxon>Sphingomonadales</taxon>
        <taxon>Sphingomonadaceae</taxon>
        <taxon>Stakelama</taxon>
    </lineage>
</organism>
<evidence type="ECO:0000256" key="1">
    <source>
        <dbReference type="SAM" id="SignalP"/>
    </source>
</evidence>
<proteinExistence type="predicted"/>
<name>A0ABZ0B528_9SPHN</name>
<dbReference type="Pfam" id="PF11175">
    <property type="entry name" value="DUF2961"/>
    <property type="match status" value="1"/>
</dbReference>
<dbReference type="Gene3D" id="2.60.120.1390">
    <property type="match status" value="1"/>
</dbReference>
<feature type="chain" id="PRO_5047038550" evidence="1">
    <location>
        <begin position="29"/>
        <end position="403"/>
    </location>
</feature>
<protein>
    <submittedName>
        <fullName evidence="2">Glycoside hydrolase family 172 protein</fullName>
    </submittedName>
</protein>